<keyword evidence="2" id="KW-1185">Reference proteome</keyword>
<proteinExistence type="predicted"/>
<evidence type="ECO:0000313" key="1">
    <source>
        <dbReference type="EMBL" id="TCV98219.1"/>
    </source>
</evidence>
<evidence type="ECO:0000313" key="2">
    <source>
        <dbReference type="Proteomes" id="UP000295719"/>
    </source>
</evidence>
<sequence length="32" mass="3481">MINIERRNGYPVDPAAVGFISAVLPAGRERNP</sequence>
<protein>
    <submittedName>
        <fullName evidence="1">Uncharacterized protein</fullName>
    </submittedName>
</protein>
<dbReference type="Proteomes" id="UP000295719">
    <property type="component" value="Unassembled WGS sequence"/>
</dbReference>
<accession>A0A4V2W537</accession>
<reference evidence="1 2" key="1">
    <citation type="submission" date="2019-03" db="EMBL/GenBank/DDBJ databases">
        <title>Genomic Encyclopedia of Type Strains, Phase IV (KMG-IV): sequencing the most valuable type-strain genomes for metagenomic binning, comparative biology and taxonomic classification.</title>
        <authorList>
            <person name="Goeker M."/>
        </authorList>
    </citation>
    <scope>NUCLEOTIDE SEQUENCE [LARGE SCALE GENOMIC DNA]</scope>
    <source>
        <strain evidence="1 2">DSM 19580</strain>
    </source>
</reference>
<dbReference type="EMBL" id="SMCR01000003">
    <property type="protein sequence ID" value="TCV98219.1"/>
    <property type="molecule type" value="Genomic_DNA"/>
</dbReference>
<dbReference type="AlphaFoldDB" id="A0A4V2W537"/>
<gene>
    <name evidence="1" type="ORF">EDC52_103310</name>
</gene>
<name>A0A4V2W537_9GAMM</name>
<comment type="caution">
    <text evidence="1">The sequence shown here is derived from an EMBL/GenBank/DDBJ whole genome shotgun (WGS) entry which is preliminary data.</text>
</comment>
<organism evidence="1 2">
    <name type="scientific">Biostraticola tofi</name>
    <dbReference type="NCBI Taxonomy" id="466109"/>
    <lineage>
        <taxon>Bacteria</taxon>
        <taxon>Pseudomonadati</taxon>
        <taxon>Pseudomonadota</taxon>
        <taxon>Gammaproteobacteria</taxon>
        <taxon>Enterobacterales</taxon>
        <taxon>Bruguierivoracaceae</taxon>
        <taxon>Biostraticola</taxon>
    </lineage>
</organism>